<dbReference type="PROSITE" id="PS51257">
    <property type="entry name" value="PROKAR_LIPOPROTEIN"/>
    <property type="match status" value="1"/>
</dbReference>
<sequence>MRRTAFAALCIVAAAATGLTGCLPGQGRADAEPGTSGQQPSTSASKAEEKKEPFAGLTGGEIVERAVEATAGAASLRITGDVPDDRGGGTVRVDLAMDRKGECAGTVSAGGEGEAQLIRTGDTLYLKYDEAFLRAQSEGESAAETDAAVAMLAGRWTKMSVTGQDAQDIAGFCDLDTVLGGAQDVDSDATRGRTTTVDGASAIVLSERDGADRQTLYVAAEGTPYLLRVDSTSATDPGSLTFSDYDVPVPAREPDGEIVDLDAPAG</sequence>
<reference evidence="4" key="1">
    <citation type="journal article" date="2019" name="Int. J. Syst. Evol. Microbiol.">
        <title>The Global Catalogue of Microorganisms (GCM) 10K type strain sequencing project: providing services to taxonomists for standard genome sequencing and annotation.</title>
        <authorList>
            <consortium name="The Broad Institute Genomics Platform"/>
            <consortium name="The Broad Institute Genome Sequencing Center for Infectious Disease"/>
            <person name="Wu L."/>
            <person name="Ma J."/>
        </authorList>
    </citation>
    <scope>NUCLEOTIDE SEQUENCE [LARGE SCALE GENOMIC DNA]</scope>
    <source>
        <strain evidence="4">JCM 4855</strain>
    </source>
</reference>
<feature type="chain" id="PRO_5047382932" description="Lipoprotein" evidence="2">
    <location>
        <begin position="19"/>
        <end position="266"/>
    </location>
</feature>
<evidence type="ECO:0008006" key="5">
    <source>
        <dbReference type="Google" id="ProtNLM"/>
    </source>
</evidence>
<feature type="region of interest" description="Disordered" evidence="1">
    <location>
        <begin position="237"/>
        <end position="256"/>
    </location>
</feature>
<proteinExistence type="predicted"/>
<organism evidence="3 4">
    <name type="scientific">Streptomyces viridiviolaceus</name>
    <dbReference type="NCBI Taxonomy" id="68282"/>
    <lineage>
        <taxon>Bacteria</taxon>
        <taxon>Bacillati</taxon>
        <taxon>Actinomycetota</taxon>
        <taxon>Actinomycetes</taxon>
        <taxon>Kitasatosporales</taxon>
        <taxon>Streptomycetaceae</taxon>
        <taxon>Streptomyces</taxon>
    </lineage>
</organism>
<feature type="compositionally biased region" description="Polar residues" evidence="1">
    <location>
        <begin position="35"/>
        <end position="45"/>
    </location>
</feature>
<gene>
    <name evidence="3" type="ORF">ACFQMH_29545</name>
</gene>
<dbReference type="Gene3D" id="2.50.20.20">
    <property type="match status" value="1"/>
</dbReference>
<evidence type="ECO:0000256" key="1">
    <source>
        <dbReference type="SAM" id="MobiDB-lite"/>
    </source>
</evidence>
<accession>A0ABW2E6Z6</accession>
<keyword evidence="4" id="KW-1185">Reference proteome</keyword>
<feature type="region of interest" description="Disordered" evidence="1">
    <location>
        <begin position="27"/>
        <end position="57"/>
    </location>
</feature>
<keyword evidence="2" id="KW-0732">Signal</keyword>
<evidence type="ECO:0000313" key="4">
    <source>
        <dbReference type="Proteomes" id="UP001596409"/>
    </source>
</evidence>
<dbReference type="Proteomes" id="UP001596409">
    <property type="component" value="Unassembled WGS sequence"/>
</dbReference>
<evidence type="ECO:0000313" key="3">
    <source>
        <dbReference type="EMBL" id="MFC7015774.1"/>
    </source>
</evidence>
<evidence type="ECO:0000256" key="2">
    <source>
        <dbReference type="SAM" id="SignalP"/>
    </source>
</evidence>
<dbReference type="EMBL" id="JBHSYM010000066">
    <property type="protein sequence ID" value="MFC7015774.1"/>
    <property type="molecule type" value="Genomic_DNA"/>
</dbReference>
<dbReference type="RefSeq" id="WP_189877294.1">
    <property type="nucleotide sequence ID" value="NZ_BMWA01000023.1"/>
</dbReference>
<protein>
    <recommendedName>
        <fullName evidence="5">Lipoprotein</fullName>
    </recommendedName>
</protein>
<name>A0ABW2E6Z6_9ACTN</name>
<comment type="caution">
    <text evidence="3">The sequence shown here is derived from an EMBL/GenBank/DDBJ whole genome shotgun (WGS) entry which is preliminary data.</text>
</comment>
<feature type="signal peptide" evidence="2">
    <location>
        <begin position="1"/>
        <end position="18"/>
    </location>
</feature>